<dbReference type="HOGENOM" id="CLU_1384886_0_0_1"/>
<dbReference type="Gene3D" id="6.10.140.2220">
    <property type="match status" value="1"/>
</dbReference>
<dbReference type="OrthoDB" id="4851849at2759"/>
<dbReference type="AlphaFoldDB" id="W9CM38"/>
<evidence type="ECO:0000313" key="1">
    <source>
        <dbReference type="EMBL" id="ESZ97827.1"/>
    </source>
</evidence>
<dbReference type="EMBL" id="AYSA01000068">
    <property type="protein sequence ID" value="ESZ97827.1"/>
    <property type="molecule type" value="Genomic_DNA"/>
</dbReference>
<gene>
    <name evidence="1" type="ORF">SBOR_1836</name>
</gene>
<organism evidence="1 2">
    <name type="scientific">Sclerotinia borealis (strain F-4128)</name>
    <dbReference type="NCBI Taxonomy" id="1432307"/>
    <lineage>
        <taxon>Eukaryota</taxon>
        <taxon>Fungi</taxon>
        <taxon>Dikarya</taxon>
        <taxon>Ascomycota</taxon>
        <taxon>Pezizomycotina</taxon>
        <taxon>Leotiomycetes</taxon>
        <taxon>Helotiales</taxon>
        <taxon>Sclerotiniaceae</taxon>
        <taxon>Sclerotinia</taxon>
    </lineage>
</organism>
<reference evidence="1 2" key="1">
    <citation type="journal article" date="2014" name="Genome Announc.">
        <title>Draft genome sequence of Sclerotinia borealis, a psychrophilic plant pathogenic fungus.</title>
        <authorList>
            <person name="Mardanov A.V."/>
            <person name="Beletsky A.V."/>
            <person name="Kadnikov V.V."/>
            <person name="Ignatov A.N."/>
            <person name="Ravin N.V."/>
        </authorList>
    </citation>
    <scope>NUCLEOTIDE SEQUENCE [LARGE SCALE GENOMIC DNA]</scope>
    <source>
        <strain evidence="2">F-4157</strain>
    </source>
</reference>
<evidence type="ECO:0000313" key="2">
    <source>
        <dbReference type="Proteomes" id="UP000019487"/>
    </source>
</evidence>
<sequence length="197" mass="22096">MTEPTPATASSSTLETPQKFHHCVICGFTARSKCAGCQQVWYCLAFAQRLCKIYKNPSSPSTDTYCGLCGKTDNLTRTECCDRAICNDDGDYQAFSYSNISCNRNHRRYTLCAFHHNEEHVGKYWKKCEKCVGGVTFNQDTMITQGTSSYNFKEDEWKDAPELKPTKCGNCQKVVSTATEMHSGGGEHLRCMRCIGT</sequence>
<proteinExistence type="predicted"/>
<accession>W9CM38</accession>
<comment type="caution">
    <text evidence="1">The sequence shown here is derived from an EMBL/GenBank/DDBJ whole genome shotgun (WGS) entry which is preliminary data.</text>
</comment>
<name>W9CM38_SCLBF</name>
<keyword evidence="2" id="KW-1185">Reference proteome</keyword>
<dbReference type="Proteomes" id="UP000019487">
    <property type="component" value="Unassembled WGS sequence"/>
</dbReference>
<protein>
    <submittedName>
        <fullName evidence="1">Uncharacterized protein</fullName>
    </submittedName>
</protein>